<dbReference type="InterPro" id="IPR029057">
    <property type="entry name" value="PRTase-like"/>
</dbReference>
<dbReference type="RefSeq" id="WP_088812533.1">
    <property type="nucleotide sequence ID" value="NZ_FYEX01000001.1"/>
</dbReference>
<evidence type="ECO:0000313" key="2">
    <source>
        <dbReference type="EMBL" id="SNC62282.1"/>
    </source>
</evidence>
<accession>A0A212T8C6</accession>
<dbReference type="InterPro" id="IPR000836">
    <property type="entry name" value="PRTase_dom"/>
</dbReference>
<dbReference type="CDD" id="cd06223">
    <property type="entry name" value="PRTases_typeI"/>
    <property type="match status" value="1"/>
</dbReference>
<keyword evidence="2" id="KW-0808">Transferase</keyword>
<dbReference type="EMBL" id="FYEX01000001">
    <property type="protein sequence ID" value="SNC62282.1"/>
    <property type="molecule type" value="Genomic_DNA"/>
</dbReference>
<keyword evidence="2" id="KW-0328">Glycosyltransferase</keyword>
<dbReference type="SUPFAM" id="SSF53271">
    <property type="entry name" value="PRTase-like"/>
    <property type="match status" value="1"/>
</dbReference>
<name>A0A212T8C6_9BURK</name>
<sequence length="177" mass="19232">MTNSQHAIPPAEDLYQALLSQLKALRQAGASFELAGLASGGAWVAERLAKDLGLPYHGVINVSFHRDDYAEKGVKAFNSAEGMSTKLPFEVEGAHIILVDDVLDTGRTVRAALNELFDYGRPAKVDLAVLADRHRRQLPVDATFKGAKVKVADEQILVLDQAETGRFEFATEVKGKS</sequence>
<gene>
    <name evidence="2" type="ORF">SAMN06295916_0646</name>
</gene>
<dbReference type="Gene3D" id="3.40.50.2020">
    <property type="match status" value="1"/>
</dbReference>
<dbReference type="AlphaFoldDB" id="A0A212T8C6"/>
<dbReference type="PANTHER" id="PTHR11608">
    <property type="entry name" value="BIFUNCTIONAL PROTEIN PYRR"/>
    <property type="match status" value="1"/>
</dbReference>
<dbReference type="GO" id="GO:0016757">
    <property type="term" value="F:glycosyltransferase activity"/>
    <property type="evidence" value="ECO:0007669"/>
    <property type="project" value="UniProtKB-KW"/>
</dbReference>
<organism evidence="2 3">
    <name type="scientific">Polynucleobacter victoriensis</name>
    <dbReference type="NCBI Taxonomy" id="2049319"/>
    <lineage>
        <taxon>Bacteria</taxon>
        <taxon>Pseudomonadati</taxon>
        <taxon>Pseudomonadota</taxon>
        <taxon>Betaproteobacteria</taxon>
        <taxon>Burkholderiales</taxon>
        <taxon>Burkholderiaceae</taxon>
        <taxon>Polynucleobacter</taxon>
    </lineage>
</organism>
<dbReference type="OrthoDB" id="9802227at2"/>
<dbReference type="Proteomes" id="UP000197215">
    <property type="component" value="Unassembled WGS sequence"/>
</dbReference>
<feature type="domain" description="Phosphoribosyltransferase" evidence="1">
    <location>
        <begin position="34"/>
        <end position="146"/>
    </location>
</feature>
<protein>
    <submittedName>
        <fullName evidence="2">Pyrimidine operon attenuation protein / uracil phosphoribosyltransferase</fullName>
    </submittedName>
</protein>
<dbReference type="PANTHER" id="PTHR11608:SF0">
    <property type="entry name" value="BIFUNCTIONAL PROTEIN PYRR"/>
    <property type="match status" value="1"/>
</dbReference>
<evidence type="ECO:0000259" key="1">
    <source>
        <dbReference type="Pfam" id="PF00156"/>
    </source>
</evidence>
<proteinExistence type="predicted"/>
<keyword evidence="3" id="KW-1185">Reference proteome</keyword>
<reference evidence="2 3" key="1">
    <citation type="submission" date="2017-06" db="EMBL/GenBank/DDBJ databases">
        <authorList>
            <person name="Kim H.J."/>
            <person name="Triplett B.A."/>
        </authorList>
    </citation>
    <scope>NUCLEOTIDE SEQUENCE [LARGE SCALE GENOMIC DNA]</scope>
    <source>
        <strain evidence="2 3">MWH-VicM1</strain>
    </source>
</reference>
<dbReference type="Pfam" id="PF00156">
    <property type="entry name" value="Pribosyltran"/>
    <property type="match status" value="1"/>
</dbReference>
<dbReference type="InterPro" id="IPR050137">
    <property type="entry name" value="PyrR_bifunctional"/>
</dbReference>
<dbReference type="NCBIfam" id="NF003545">
    <property type="entry name" value="PRK05205.1-1"/>
    <property type="match status" value="1"/>
</dbReference>
<evidence type="ECO:0000313" key="3">
    <source>
        <dbReference type="Proteomes" id="UP000197215"/>
    </source>
</evidence>